<dbReference type="AlphaFoldDB" id="A0A2S2CNP2"/>
<proteinExistence type="predicted"/>
<dbReference type="SUPFAM" id="SSF88723">
    <property type="entry name" value="PIN domain-like"/>
    <property type="match status" value="1"/>
</dbReference>
<feature type="domain" description="PIN" evidence="1">
    <location>
        <begin position="3"/>
        <end position="114"/>
    </location>
</feature>
<protein>
    <submittedName>
        <fullName evidence="2">PIN domain nuclease</fullName>
    </submittedName>
</protein>
<dbReference type="InterPro" id="IPR052919">
    <property type="entry name" value="TA_system_RNase"/>
</dbReference>
<dbReference type="PANTHER" id="PTHR36173:SF2">
    <property type="entry name" value="RIBONUCLEASE VAPC16"/>
    <property type="match status" value="1"/>
</dbReference>
<dbReference type="CDD" id="cd09872">
    <property type="entry name" value="PIN_Sll0205-like"/>
    <property type="match status" value="1"/>
</dbReference>
<dbReference type="Gene3D" id="3.40.50.1010">
    <property type="entry name" value="5'-nuclease"/>
    <property type="match status" value="1"/>
</dbReference>
<evidence type="ECO:0000259" key="1">
    <source>
        <dbReference type="Pfam" id="PF01850"/>
    </source>
</evidence>
<keyword evidence="3" id="KW-1185">Reference proteome</keyword>
<evidence type="ECO:0000313" key="2">
    <source>
        <dbReference type="EMBL" id="AWK86143.1"/>
    </source>
</evidence>
<sequence length="125" mass="13765">MRVLLDSHSLLWSLEAPDRLPKGVLTLLMDGSIPVYVSIVTLWELQIKAGTGKLRLPPNLSDLIEASGFDLLGVAVHHVTQLGMLPLHHRDPFDRMLVAQATADGMTLVTADRMATLYDVPVLWS</sequence>
<dbReference type="PANTHER" id="PTHR36173">
    <property type="entry name" value="RIBONUCLEASE VAPC16-RELATED"/>
    <property type="match status" value="1"/>
</dbReference>
<name>A0A2S2CNP2_9PROT</name>
<accession>A0A2S2CNP2</accession>
<dbReference type="RefSeq" id="WP_109325914.1">
    <property type="nucleotide sequence ID" value="NZ_CP029353.1"/>
</dbReference>
<dbReference type="Proteomes" id="UP000245629">
    <property type="component" value="Chromosome 2"/>
</dbReference>
<dbReference type="OrthoDB" id="9798990at2"/>
<dbReference type="InterPro" id="IPR002716">
    <property type="entry name" value="PIN_dom"/>
</dbReference>
<evidence type="ECO:0000313" key="3">
    <source>
        <dbReference type="Proteomes" id="UP000245629"/>
    </source>
</evidence>
<organism evidence="2 3">
    <name type="scientific">Azospirillum thermophilum</name>
    <dbReference type="NCBI Taxonomy" id="2202148"/>
    <lineage>
        <taxon>Bacteria</taxon>
        <taxon>Pseudomonadati</taxon>
        <taxon>Pseudomonadota</taxon>
        <taxon>Alphaproteobacteria</taxon>
        <taxon>Rhodospirillales</taxon>
        <taxon>Azospirillaceae</taxon>
        <taxon>Azospirillum</taxon>
    </lineage>
</organism>
<gene>
    <name evidence="2" type="ORF">DEW08_07660</name>
</gene>
<dbReference type="InterPro" id="IPR029060">
    <property type="entry name" value="PIN-like_dom_sf"/>
</dbReference>
<dbReference type="InterPro" id="IPR041705">
    <property type="entry name" value="PIN_Sll0205"/>
</dbReference>
<reference evidence="3" key="1">
    <citation type="submission" date="2018-05" db="EMBL/GenBank/DDBJ databases">
        <title>Azospirillum thermophila sp. nov., a novel isolated from hot spring.</title>
        <authorList>
            <person name="Zhao Z."/>
        </authorList>
    </citation>
    <scope>NUCLEOTIDE SEQUENCE [LARGE SCALE GENOMIC DNA]</scope>
    <source>
        <strain evidence="3">CFH 70021</strain>
    </source>
</reference>
<dbReference type="KEGG" id="azz:DEW08_07660"/>
<dbReference type="Pfam" id="PF01850">
    <property type="entry name" value="PIN"/>
    <property type="match status" value="1"/>
</dbReference>
<dbReference type="EMBL" id="CP029353">
    <property type="protein sequence ID" value="AWK86143.1"/>
    <property type="molecule type" value="Genomic_DNA"/>
</dbReference>